<evidence type="ECO:0000313" key="4">
    <source>
        <dbReference type="Proteomes" id="UP000516437"/>
    </source>
</evidence>
<dbReference type="OrthoDB" id="658695at2759"/>
<sequence length="459" mass="53332">MKEEEEKIVPGINKKDIEDSKTTAPAASHVIDIWEPNKERQNFLRERISKTTPQQLSTAASKSTCCIFRVPLSFIGTSYKPRLVSIGPYHRNEPHLQMIEEHKWLYIGSLLSRTATRLEDYFKTIHPLEMEARECYSETINLSTDEFLEMMVLDGCFILELFRKVNNSKLFSDNDPLATMDWILPSLYRDFLLLENQIPFFVLEKLYEISKMPADQSLSLLAMQFFDRIVERPKEVIESFRHLKGLHLLDLFRLSFIPRDPVTPPFRGVRGTGTRIIQCISKLRRSGIKFTRPVNAESFLVVKFRHGVIEMPSITLNEFMSSFLVNCVAFEQSHKSFSKHVTTYATLLDCLVETAEDIEYLCDSNIIENDFGTEADIARFINNMGKDVVFDINRCYLSELFNKVDKYYQSNLHRQWASFKNLYLDTPWKFFSALAALMLLMLTILQTVFDSYGVVHHKT</sequence>
<dbReference type="AlphaFoldDB" id="A0A6A1W6R9"/>
<dbReference type="Pfam" id="PF03140">
    <property type="entry name" value="DUF247"/>
    <property type="match status" value="1"/>
</dbReference>
<feature type="region of interest" description="Disordered" evidence="1">
    <location>
        <begin position="1"/>
        <end position="21"/>
    </location>
</feature>
<organism evidence="3 4">
    <name type="scientific">Morella rubra</name>
    <name type="common">Chinese bayberry</name>
    <dbReference type="NCBI Taxonomy" id="262757"/>
    <lineage>
        <taxon>Eukaryota</taxon>
        <taxon>Viridiplantae</taxon>
        <taxon>Streptophyta</taxon>
        <taxon>Embryophyta</taxon>
        <taxon>Tracheophyta</taxon>
        <taxon>Spermatophyta</taxon>
        <taxon>Magnoliopsida</taxon>
        <taxon>eudicotyledons</taxon>
        <taxon>Gunneridae</taxon>
        <taxon>Pentapetalae</taxon>
        <taxon>rosids</taxon>
        <taxon>fabids</taxon>
        <taxon>Fagales</taxon>
        <taxon>Myricaceae</taxon>
        <taxon>Morella</taxon>
    </lineage>
</organism>
<keyword evidence="4" id="KW-1185">Reference proteome</keyword>
<dbReference type="PANTHER" id="PTHR31170">
    <property type="entry name" value="BNAC04G53230D PROTEIN"/>
    <property type="match status" value="1"/>
</dbReference>
<dbReference type="InterPro" id="IPR004158">
    <property type="entry name" value="DUF247_pln"/>
</dbReference>
<accession>A0A6A1W6R9</accession>
<feature type="transmembrane region" description="Helical" evidence="2">
    <location>
        <begin position="428"/>
        <end position="449"/>
    </location>
</feature>
<keyword evidence="2" id="KW-0812">Transmembrane</keyword>
<comment type="caution">
    <text evidence="3">The sequence shown here is derived from an EMBL/GenBank/DDBJ whole genome shotgun (WGS) entry which is preliminary data.</text>
</comment>
<evidence type="ECO:0000313" key="3">
    <source>
        <dbReference type="EMBL" id="KAB1220911.1"/>
    </source>
</evidence>
<dbReference type="Proteomes" id="UP000516437">
    <property type="component" value="Chromosome 3"/>
</dbReference>
<name>A0A6A1W6R9_9ROSI</name>
<gene>
    <name evidence="3" type="ORF">CJ030_MR3G026790</name>
</gene>
<protein>
    <submittedName>
        <fullName evidence="3">Uncharacterized protein</fullName>
    </submittedName>
</protein>
<dbReference type="EMBL" id="RXIC02000021">
    <property type="protein sequence ID" value="KAB1220911.1"/>
    <property type="molecule type" value="Genomic_DNA"/>
</dbReference>
<evidence type="ECO:0000256" key="1">
    <source>
        <dbReference type="SAM" id="MobiDB-lite"/>
    </source>
</evidence>
<reference evidence="3 4" key="1">
    <citation type="journal article" date="2019" name="Plant Biotechnol. J.">
        <title>The red bayberry genome and genetic basis of sex determination.</title>
        <authorList>
            <person name="Jia H.M."/>
            <person name="Jia H.J."/>
            <person name="Cai Q.L."/>
            <person name="Wang Y."/>
            <person name="Zhao H.B."/>
            <person name="Yang W.F."/>
            <person name="Wang G.Y."/>
            <person name="Li Y.H."/>
            <person name="Zhan D.L."/>
            <person name="Shen Y.T."/>
            <person name="Niu Q.F."/>
            <person name="Chang L."/>
            <person name="Qiu J."/>
            <person name="Zhao L."/>
            <person name="Xie H.B."/>
            <person name="Fu W.Y."/>
            <person name="Jin J."/>
            <person name="Li X.W."/>
            <person name="Jiao Y."/>
            <person name="Zhou C.C."/>
            <person name="Tu T."/>
            <person name="Chai C.Y."/>
            <person name="Gao J.L."/>
            <person name="Fan L.J."/>
            <person name="van de Weg E."/>
            <person name="Wang J.Y."/>
            <person name="Gao Z.S."/>
        </authorList>
    </citation>
    <scope>NUCLEOTIDE SEQUENCE [LARGE SCALE GENOMIC DNA]</scope>
    <source>
        <tissue evidence="3">Leaves</tissue>
    </source>
</reference>
<dbReference type="PANTHER" id="PTHR31170:SF21">
    <property type="match status" value="1"/>
</dbReference>
<keyword evidence="2" id="KW-1133">Transmembrane helix</keyword>
<proteinExistence type="predicted"/>
<evidence type="ECO:0000256" key="2">
    <source>
        <dbReference type="SAM" id="Phobius"/>
    </source>
</evidence>
<keyword evidence="2" id="KW-0472">Membrane</keyword>